<evidence type="ECO:0000313" key="2">
    <source>
        <dbReference type="Proteomes" id="UP000070700"/>
    </source>
</evidence>
<dbReference type="InParanoid" id="A0A194X4B8"/>
<organism evidence="1 2">
    <name type="scientific">Mollisia scopiformis</name>
    <name type="common">Conifer needle endophyte fungus</name>
    <name type="synonym">Phialocephala scopiformis</name>
    <dbReference type="NCBI Taxonomy" id="149040"/>
    <lineage>
        <taxon>Eukaryota</taxon>
        <taxon>Fungi</taxon>
        <taxon>Dikarya</taxon>
        <taxon>Ascomycota</taxon>
        <taxon>Pezizomycotina</taxon>
        <taxon>Leotiomycetes</taxon>
        <taxon>Helotiales</taxon>
        <taxon>Mollisiaceae</taxon>
        <taxon>Mollisia</taxon>
    </lineage>
</organism>
<protein>
    <submittedName>
        <fullName evidence="1">Uncharacterized protein</fullName>
    </submittedName>
</protein>
<dbReference type="EMBL" id="KQ947419">
    <property type="protein sequence ID" value="KUJ15023.1"/>
    <property type="molecule type" value="Genomic_DNA"/>
</dbReference>
<dbReference type="RefSeq" id="XP_018069378.1">
    <property type="nucleotide sequence ID" value="XM_018221233.1"/>
</dbReference>
<keyword evidence="2" id="KW-1185">Reference proteome</keyword>
<dbReference type="Proteomes" id="UP000070700">
    <property type="component" value="Unassembled WGS sequence"/>
</dbReference>
<gene>
    <name evidence="1" type="ORF">LY89DRAFT_751698</name>
</gene>
<proteinExistence type="predicted"/>
<dbReference type="KEGG" id="psco:LY89DRAFT_751698"/>
<name>A0A194X4B8_MOLSC</name>
<dbReference type="AlphaFoldDB" id="A0A194X4B8"/>
<sequence>MPSADDGSGGWWASIRSPLQALTYILALGSTLGSSVANAAAIPSSDLVQRDANPAAAPALEQPWKRFVDIKERGPEVDAREAETGPIRVIRGEDFSSGLGG</sequence>
<reference evidence="1 2" key="1">
    <citation type="submission" date="2015-10" db="EMBL/GenBank/DDBJ databases">
        <title>Full genome of DAOMC 229536 Phialocephala scopiformis, a fungal endophyte of spruce producing the potent anti-insectan compound rugulosin.</title>
        <authorList>
            <consortium name="DOE Joint Genome Institute"/>
            <person name="Walker A.K."/>
            <person name="Frasz S.L."/>
            <person name="Seifert K.A."/>
            <person name="Miller J.D."/>
            <person name="Mondo S.J."/>
            <person name="Labutti K."/>
            <person name="Lipzen A."/>
            <person name="Dockter R."/>
            <person name="Kennedy M."/>
            <person name="Grigoriev I.V."/>
            <person name="Spatafora J.W."/>
        </authorList>
    </citation>
    <scope>NUCLEOTIDE SEQUENCE [LARGE SCALE GENOMIC DNA]</scope>
    <source>
        <strain evidence="1 2">CBS 120377</strain>
    </source>
</reference>
<dbReference type="GeneID" id="28830959"/>
<evidence type="ECO:0000313" key="1">
    <source>
        <dbReference type="EMBL" id="KUJ15023.1"/>
    </source>
</evidence>
<accession>A0A194X4B8</accession>